<dbReference type="PROSITE" id="PS50111">
    <property type="entry name" value="CHEMOTAXIS_TRANSDUC_2"/>
    <property type="match status" value="1"/>
</dbReference>
<comment type="caution">
    <text evidence="7">The sequence shown here is derived from an EMBL/GenBank/DDBJ whole genome shotgun (WGS) entry which is preliminary data.</text>
</comment>
<dbReference type="EMBL" id="BFAV01000141">
    <property type="protein sequence ID" value="GBF34582.1"/>
    <property type="molecule type" value="Genomic_DNA"/>
</dbReference>
<reference evidence="8" key="1">
    <citation type="submission" date="2018-02" db="EMBL/GenBank/DDBJ databases">
        <title>Genome sequence of Desulfocucumis palustris strain NAW-5.</title>
        <authorList>
            <person name="Watanabe M."/>
            <person name="Kojima H."/>
            <person name="Fukui M."/>
        </authorList>
    </citation>
    <scope>NUCLEOTIDE SEQUENCE [LARGE SCALE GENOMIC DNA]</scope>
    <source>
        <strain evidence="8">NAW-5</strain>
    </source>
</reference>
<dbReference type="GO" id="GO:0007165">
    <property type="term" value="P:signal transduction"/>
    <property type="evidence" value="ECO:0007669"/>
    <property type="project" value="UniProtKB-KW"/>
</dbReference>
<dbReference type="SMART" id="SM00304">
    <property type="entry name" value="HAMP"/>
    <property type="match status" value="1"/>
</dbReference>
<evidence type="ECO:0000259" key="5">
    <source>
        <dbReference type="PROSITE" id="PS50111"/>
    </source>
</evidence>
<keyword evidence="1 3" id="KW-0807">Transducer</keyword>
<dbReference type="InterPro" id="IPR024478">
    <property type="entry name" value="HlyB_4HB_MCP"/>
</dbReference>
<dbReference type="CDD" id="cd06225">
    <property type="entry name" value="HAMP"/>
    <property type="match status" value="1"/>
</dbReference>
<dbReference type="Gene3D" id="6.10.340.10">
    <property type="match status" value="1"/>
</dbReference>
<dbReference type="Gene3D" id="1.10.287.950">
    <property type="entry name" value="Methyl-accepting chemotaxis protein"/>
    <property type="match status" value="1"/>
</dbReference>
<protein>
    <submittedName>
        <fullName evidence="7">Methyl-accepting chemotaxis protein</fullName>
    </submittedName>
</protein>
<evidence type="ECO:0000256" key="2">
    <source>
        <dbReference type="ARBA" id="ARBA00029447"/>
    </source>
</evidence>
<name>A0A2L2XEM2_9FIRM</name>
<dbReference type="Pfam" id="PF00015">
    <property type="entry name" value="MCPsignal"/>
    <property type="match status" value="1"/>
</dbReference>
<gene>
    <name evidence="7" type="ORF">DCCM_3701</name>
</gene>
<evidence type="ECO:0000256" key="1">
    <source>
        <dbReference type="ARBA" id="ARBA00023224"/>
    </source>
</evidence>
<dbReference type="SUPFAM" id="SSF58104">
    <property type="entry name" value="Methyl-accepting chemotaxis protein (MCP) signaling domain"/>
    <property type="match status" value="1"/>
</dbReference>
<dbReference type="InterPro" id="IPR003660">
    <property type="entry name" value="HAMP_dom"/>
</dbReference>
<dbReference type="PANTHER" id="PTHR32089">
    <property type="entry name" value="METHYL-ACCEPTING CHEMOTAXIS PROTEIN MCPB"/>
    <property type="match status" value="1"/>
</dbReference>
<dbReference type="OrthoDB" id="5392220at2"/>
<dbReference type="Pfam" id="PF12729">
    <property type="entry name" value="4HB_MCP_1"/>
    <property type="match status" value="1"/>
</dbReference>
<evidence type="ECO:0000313" key="8">
    <source>
        <dbReference type="Proteomes" id="UP000239549"/>
    </source>
</evidence>
<dbReference type="RefSeq" id="WP_104372802.1">
    <property type="nucleotide sequence ID" value="NZ_BFAV01000141.1"/>
</dbReference>
<dbReference type="Proteomes" id="UP000239549">
    <property type="component" value="Unassembled WGS sequence"/>
</dbReference>
<dbReference type="AlphaFoldDB" id="A0A2L2XEM2"/>
<feature type="domain" description="Methyl-accepting transducer" evidence="5">
    <location>
        <begin position="326"/>
        <end position="569"/>
    </location>
</feature>
<evidence type="ECO:0000259" key="6">
    <source>
        <dbReference type="PROSITE" id="PS50885"/>
    </source>
</evidence>
<evidence type="ECO:0000256" key="4">
    <source>
        <dbReference type="SAM" id="Phobius"/>
    </source>
</evidence>
<keyword evidence="4" id="KW-0472">Membrane</keyword>
<evidence type="ECO:0000313" key="7">
    <source>
        <dbReference type="EMBL" id="GBF34582.1"/>
    </source>
</evidence>
<keyword evidence="8" id="KW-1185">Reference proteome</keyword>
<keyword evidence="4" id="KW-1133">Transmembrane helix</keyword>
<sequence>MRKFKFIHIEKKHLFEKVKKIFNKLMFISNIPGRRKSTDISPENDGPGTRGKFSGRNSFFSIKKKLMAGFFLLLLFNLVLGSTCYYQMVSLRSSYNDLLNKESKIIKTTQEALMVFDEQTVEFQMYLINFNSLNLEKSEKLITSFNEKISNVKSLVRTDEEKKLLAQILSQYNYYIVYADKLKAYKVNAMKQKQGGVWPETLDYQARMEELLKTNDQVIRSVIDPAQKVIEIQDKHLVTVQNANELKVKRAQLTITLMVLAMCFIGFGLAIYIAGKMAGPIVLMERETARIAAGDLRGEKLTIESKDELGLLASSFNIMLTSLREIAVQLKDKSQLVAVTAKNISTGLQDTAGAFTNTAAVTGMLSANAEKVGHKTRAISLAAREAAGFADKGSEGIKEITRQMEVINTCTNEVSVNIRELSQLSRAITDIVDFISDIAAQTQLLSLNAAIEAARAGEQGRGFGVVAEEVRNLANKSTTAAKDIYRMINSIQHQTGRAVEAMNQGVEVVDAGTVVVNEVGELFSLIIKRVQNLVAEIEEMAGTAGEIALAVKDMAAVAEKQAGSMAGASESTETFSRLAGELDVMAGRFRTT</sequence>
<dbReference type="GO" id="GO:0016020">
    <property type="term" value="C:membrane"/>
    <property type="evidence" value="ECO:0007669"/>
    <property type="project" value="InterPro"/>
</dbReference>
<keyword evidence="4" id="KW-0812">Transmembrane</keyword>
<dbReference type="SMART" id="SM00283">
    <property type="entry name" value="MA"/>
    <property type="match status" value="1"/>
</dbReference>
<feature type="transmembrane region" description="Helical" evidence="4">
    <location>
        <begin position="66"/>
        <end position="88"/>
    </location>
</feature>
<proteinExistence type="inferred from homology"/>
<dbReference type="InterPro" id="IPR004089">
    <property type="entry name" value="MCPsignal_dom"/>
</dbReference>
<dbReference type="CDD" id="cd11386">
    <property type="entry name" value="MCP_signal"/>
    <property type="match status" value="1"/>
</dbReference>
<evidence type="ECO:0000256" key="3">
    <source>
        <dbReference type="PROSITE-ProRule" id="PRU00284"/>
    </source>
</evidence>
<feature type="domain" description="HAMP" evidence="6">
    <location>
        <begin position="275"/>
        <end position="328"/>
    </location>
</feature>
<dbReference type="PANTHER" id="PTHR32089:SF112">
    <property type="entry name" value="LYSOZYME-LIKE PROTEIN-RELATED"/>
    <property type="match status" value="1"/>
</dbReference>
<accession>A0A2L2XEM2</accession>
<feature type="transmembrane region" description="Helical" evidence="4">
    <location>
        <begin position="253"/>
        <end position="274"/>
    </location>
</feature>
<dbReference type="PROSITE" id="PS50885">
    <property type="entry name" value="HAMP"/>
    <property type="match status" value="1"/>
</dbReference>
<dbReference type="Pfam" id="PF00672">
    <property type="entry name" value="HAMP"/>
    <property type="match status" value="1"/>
</dbReference>
<comment type="similarity">
    <text evidence="2">Belongs to the methyl-accepting chemotaxis (MCP) protein family.</text>
</comment>
<organism evidence="7 8">
    <name type="scientific">Desulfocucumis palustris</name>
    <dbReference type="NCBI Taxonomy" id="1898651"/>
    <lineage>
        <taxon>Bacteria</taxon>
        <taxon>Bacillati</taxon>
        <taxon>Bacillota</taxon>
        <taxon>Clostridia</taxon>
        <taxon>Eubacteriales</taxon>
        <taxon>Desulfocucumaceae</taxon>
        <taxon>Desulfocucumis</taxon>
    </lineage>
</organism>